<comment type="caution">
    <text evidence="2">The sequence shown here is derived from an EMBL/GenBank/DDBJ whole genome shotgun (WGS) entry which is preliminary data.</text>
</comment>
<keyword evidence="1" id="KW-0472">Membrane</keyword>
<keyword evidence="3" id="KW-1185">Reference proteome</keyword>
<dbReference type="AlphaFoldDB" id="A0A6A0A7M7"/>
<evidence type="ECO:0000313" key="3">
    <source>
        <dbReference type="Proteomes" id="UP000485058"/>
    </source>
</evidence>
<dbReference type="EMBL" id="BLLF01003944">
    <property type="protein sequence ID" value="GFH28585.1"/>
    <property type="molecule type" value="Genomic_DNA"/>
</dbReference>
<evidence type="ECO:0000256" key="1">
    <source>
        <dbReference type="SAM" id="Phobius"/>
    </source>
</evidence>
<gene>
    <name evidence="2" type="ORF">HaLaN_27100</name>
</gene>
<protein>
    <submittedName>
        <fullName evidence="2">Uncharacterized protein</fullName>
    </submittedName>
</protein>
<keyword evidence="1" id="KW-1133">Transmembrane helix</keyword>
<name>A0A6A0A7M7_HAELA</name>
<dbReference type="Proteomes" id="UP000485058">
    <property type="component" value="Unassembled WGS sequence"/>
</dbReference>
<reference evidence="2 3" key="1">
    <citation type="submission" date="2020-02" db="EMBL/GenBank/DDBJ databases">
        <title>Draft genome sequence of Haematococcus lacustris strain NIES-144.</title>
        <authorList>
            <person name="Morimoto D."/>
            <person name="Nakagawa S."/>
            <person name="Yoshida T."/>
            <person name="Sawayama S."/>
        </authorList>
    </citation>
    <scope>NUCLEOTIDE SEQUENCE [LARGE SCALE GENOMIC DNA]</scope>
    <source>
        <strain evidence="2 3">NIES-144</strain>
    </source>
</reference>
<keyword evidence="1" id="KW-0812">Transmembrane</keyword>
<sequence length="208" mass="22317">MVGYLDTGGGTMVDRRSEVGQPFLTTGPEIQGLPVAAINRAADLLQTGLGRPLYPLHLRATDFTQHLGPAAHSWMRPVVVWEVGAGQLLVDEAVVTKLWQQPQVSHMTQSLFEKLVYHLTHALPQVLNPFRSRMVLGLAAPLLINIGLNQLAGQLCTNMDLPDDQCFDLLLGALGLGFVLALASAIPIFYSCQASTAGPAAQGQSKPD</sequence>
<organism evidence="2 3">
    <name type="scientific">Haematococcus lacustris</name>
    <name type="common">Green alga</name>
    <name type="synonym">Haematococcus pluvialis</name>
    <dbReference type="NCBI Taxonomy" id="44745"/>
    <lineage>
        <taxon>Eukaryota</taxon>
        <taxon>Viridiplantae</taxon>
        <taxon>Chlorophyta</taxon>
        <taxon>core chlorophytes</taxon>
        <taxon>Chlorophyceae</taxon>
        <taxon>CS clade</taxon>
        <taxon>Chlamydomonadales</taxon>
        <taxon>Haematococcaceae</taxon>
        <taxon>Haematococcus</taxon>
    </lineage>
</organism>
<proteinExistence type="predicted"/>
<evidence type="ECO:0000313" key="2">
    <source>
        <dbReference type="EMBL" id="GFH28585.1"/>
    </source>
</evidence>
<feature type="transmembrane region" description="Helical" evidence="1">
    <location>
        <begin position="169"/>
        <end position="190"/>
    </location>
</feature>
<accession>A0A6A0A7M7</accession>